<sequence>MSEHHIDKSLLIKAIDKTSEGIAISDARQPDNPLIFVNNGFTEITGYNSEEILGKNCRFLQGPETNKEASQMIRESLGTGKHCVVELRNHKKNGEAFWNRLSLNPIRDENGEITHFVGIQSDITESKKLEEMLTSLVNAFLVYFGSQDNSYERTLDDLNKIISKTEVTDENRERIGLLKKLIEAVETSKF</sequence>
<dbReference type="SUPFAM" id="SSF55785">
    <property type="entry name" value="PYP-like sensor domain (PAS domain)"/>
    <property type="match status" value="1"/>
</dbReference>
<evidence type="ECO:0000259" key="5">
    <source>
        <dbReference type="PROSITE" id="PS50113"/>
    </source>
</evidence>
<evidence type="ECO:0000256" key="1">
    <source>
        <dbReference type="ARBA" id="ARBA00022630"/>
    </source>
</evidence>
<organism evidence="6 7">
    <name type="scientific">Chloroherpeton thalassium (strain ATCC 35110 / GB-78)</name>
    <dbReference type="NCBI Taxonomy" id="517418"/>
    <lineage>
        <taxon>Bacteria</taxon>
        <taxon>Pseudomonadati</taxon>
        <taxon>Chlorobiota</taxon>
        <taxon>Chlorobiia</taxon>
        <taxon>Chlorobiales</taxon>
        <taxon>Chloroherpetonaceae</taxon>
        <taxon>Chloroherpeton</taxon>
    </lineage>
</organism>
<feature type="domain" description="PAC" evidence="5">
    <location>
        <begin position="83"/>
        <end position="135"/>
    </location>
</feature>
<dbReference type="OrthoDB" id="1120715at2"/>
<dbReference type="Proteomes" id="UP000001208">
    <property type="component" value="Chromosome"/>
</dbReference>
<protein>
    <submittedName>
        <fullName evidence="6">Putative PAS/PAC sensor protein</fullName>
    </submittedName>
</protein>
<dbReference type="HOGENOM" id="CLU_1425689_0_0_10"/>
<dbReference type="InterPro" id="IPR001610">
    <property type="entry name" value="PAC"/>
</dbReference>
<evidence type="ECO:0000256" key="2">
    <source>
        <dbReference type="ARBA" id="ARBA00022643"/>
    </source>
</evidence>
<name>B3QWA0_CHLT3</name>
<feature type="domain" description="PAS" evidence="4">
    <location>
        <begin position="7"/>
        <end position="80"/>
    </location>
</feature>
<reference evidence="6 7" key="1">
    <citation type="submission" date="2008-06" db="EMBL/GenBank/DDBJ databases">
        <title>Complete sequence of Chloroherpeton thalassium ATCC 35110.</title>
        <authorList>
            <consortium name="US DOE Joint Genome Institute"/>
            <person name="Lucas S."/>
            <person name="Copeland A."/>
            <person name="Lapidus A."/>
            <person name="Glavina del Rio T."/>
            <person name="Dalin E."/>
            <person name="Tice H."/>
            <person name="Bruce D."/>
            <person name="Goodwin L."/>
            <person name="Pitluck S."/>
            <person name="Schmutz J."/>
            <person name="Larimer F."/>
            <person name="Land M."/>
            <person name="Hauser L."/>
            <person name="Kyrpides N."/>
            <person name="Mikhailova N."/>
            <person name="Liu Z."/>
            <person name="Li T."/>
            <person name="Zhao F."/>
            <person name="Overmann J."/>
            <person name="Bryant D.A."/>
            <person name="Richardson P."/>
        </authorList>
    </citation>
    <scope>NUCLEOTIDE SEQUENCE [LARGE SCALE GENOMIC DNA]</scope>
    <source>
        <strain evidence="7">ATCC 35110 / GB-78</strain>
    </source>
</reference>
<evidence type="ECO:0000313" key="7">
    <source>
        <dbReference type="Proteomes" id="UP000001208"/>
    </source>
</evidence>
<dbReference type="InterPro" id="IPR000700">
    <property type="entry name" value="PAS-assoc_C"/>
</dbReference>
<dbReference type="InterPro" id="IPR000014">
    <property type="entry name" value="PAS"/>
</dbReference>
<dbReference type="PANTHER" id="PTHR47429:SF2">
    <property type="entry name" value="PROTEIN TWIN LOV 1"/>
    <property type="match status" value="1"/>
</dbReference>
<dbReference type="STRING" id="517418.Ctha_0744"/>
<dbReference type="InterPro" id="IPR035965">
    <property type="entry name" value="PAS-like_dom_sf"/>
</dbReference>
<dbReference type="RefSeq" id="WP_012499297.1">
    <property type="nucleotide sequence ID" value="NC_011026.1"/>
</dbReference>
<keyword evidence="3" id="KW-0157">Chromophore</keyword>
<keyword evidence="2" id="KW-0288">FMN</keyword>
<dbReference type="eggNOG" id="COG3829">
    <property type="taxonomic scope" value="Bacteria"/>
</dbReference>
<evidence type="ECO:0000259" key="4">
    <source>
        <dbReference type="PROSITE" id="PS50112"/>
    </source>
</evidence>
<evidence type="ECO:0000313" key="6">
    <source>
        <dbReference type="EMBL" id="ACF13213.1"/>
    </source>
</evidence>
<gene>
    <name evidence="6" type="ordered locus">Ctha_0744</name>
</gene>
<keyword evidence="7" id="KW-1185">Reference proteome</keyword>
<evidence type="ECO:0000256" key="3">
    <source>
        <dbReference type="ARBA" id="ARBA00022991"/>
    </source>
</evidence>
<dbReference type="PROSITE" id="PS50113">
    <property type="entry name" value="PAC"/>
    <property type="match status" value="1"/>
</dbReference>
<dbReference type="PANTHER" id="PTHR47429">
    <property type="entry name" value="PROTEIN TWIN LOV 1"/>
    <property type="match status" value="1"/>
</dbReference>
<keyword evidence="1" id="KW-0285">Flavoprotein</keyword>
<dbReference type="AlphaFoldDB" id="B3QWA0"/>
<dbReference type="Gene3D" id="3.30.450.20">
    <property type="entry name" value="PAS domain"/>
    <property type="match status" value="1"/>
</dbReference>
<dbReference type="SMART" id="SM00086">
    <property type="entry name" value="PAC"/>
    <property type="match status" value="1"/>
</dbReference>
<accession>B3QWA0</accession>
<dbReference type="CDD" id="cd00130">
    <property type="entry name" value="PAS"/>
    <property type="match status" value="1"/>
</dbReference>
<dbReference type="PROSITE" id="PS50112">
    <property type="entry name" value="PAS"/>
    <property type="match status" value="1"/>
</dbReference>
<dbReference type="Pfam" id="PF13426">
    <property type="entry name" value="PAS_9"/>
    <property type="match status" value="1"/>
</dbReference>
<proteinExistence type="predicted"/>
<dbReference type="EMBL" id="CP001100">
    <property type="protein sequence ID" value="ACF13213.1"/>
    <property type="molecule type" value="Genomic_DNA"/>
</dbReference>
<dbReference type="KEGG" id="cts:Ctha_0744"/>
<dbReference type="NCBIfam" id="TIGR00229">
    <property type="entry name" value="sensory_box"/>
    <property type="match status" value="1"/>
</dbReference>